<dbReference type="Proteomes" id="UP000824782">
    <property type="component" value="Unassembled WGS sequence"/>
</dbReference>
<reference evidence="6" key="1">
    <citation type="thesis" date="2020" institute="ProQuest LLC" country="789 East Eisenhower Parkway, Ann Arbor, MI, USA">
        <title>Comparative Genomics and Chromosome Evolution.</title>
        <authorList>
            <person name="Mudd A.B."/>
        </authorList>
    </citation>
    <scope>NUCLEOTIDE SEQUENCE</scope>
    <source>
        <strain evidence="6">237g6f4</strain>
        <tissue evidence="6">Blood</tissue>
    </source>
</reference>
<evidence type="ECO:0008006" key="8">
    <source>
        <dbReference type="Google" id="ProtNLM"/>
    </source>
</evidence>
<proteinExistence type="predicted"/>
<organism evidence="6 7">
    <name type="scientific">Engystomops pustulosus</name>
    <name type="common">Tungara frog</name>
    <name type="synonym">Physalaemus pustulosus</name>
    <dbReference type="NCBI Taxonomy" id="76066"/>
    <lineage>
        <taxon>Eukaryota</taxon>
        <taxon>Metazoa</taxon>
        <taxon>Chordata</taxon>
        <taxon>Craniata</taxon>
        <taxon>Vertebrata</taxon>
        <taxon>Euteleostomi</taxon>
        <taxon>Amphibia</taxon>
        <taxon>Batrachia</taxon>
        <taxon>Anura</taxon>
        <taxon>Neobatrachia</taxon>
        <taxon>Hyloidea</taxon>
        <taxon>Leptodactylidae</taxon>
        <taxon>Leiuperinae</taxon>
        <taxon>Engystomops</taxon>
    </lineage>
</organism>
<feature type="repeat" description="ARM" evidence="2">
    <location>
        <begin position="155"/>
        <end position="197"/>
    </location>
</feature>
<evidence type="ECO:0000256" key="1">
    <source>
        <dbReference type="ARBA" id="ARBA00022737"/>
    </source>
</evidence>
<evidence type="ECO:0000256" key="2">
    <source>
        <dbReference type="PROSITE-ProRule" id="PRU00259"/>
    </source>
</evidence>
<dbReference type="InterPro" id="IPR052441">
    <property type="entry name" value="Armadillo-Ser/Thr_Kinase"/>
</dbReference>
<dbReference type="SUPFAM" id="SSF48371">
    <property type="entry name" value="ARM repeat"/>
    <property type="match status" value="1"/>
</dbReference>
<keyword evidence="1" id="KW-0677">Repeat</keyword>
<sequence>MCHTGMGKKVKKELEPPPKDVFDPLAVESKKAETAVLMLQSPEEEILAKSCDALYKFAKKGDENKVTLLGLGAVESLSKLISQEDKIVRRNAIMVCGIMAAHNDVRRLMQKLDMIPPLIARLAPEEEVVVHEFATLCLAHMANDYTSKARIFELNGLEHLIRLLSSPDPDVKKNSVECIYLLAQDFQSRSAVCEQNAIPPLLELLKSDYPVIQQLSLKALGSVSCEAECRQALKEHQALDHLLKILEAKELNDLHVEALLIIANCLEDVDTVQLLQQSGGLKKILTFAETSPLPDVQRNAAKAIAKSAHNAENRKFFHEQGAEKTLVDLLGSDNNGVKVAALQAISVMCANVVSKDIFNKNGIFQIIHLLNKDNAEVQEAAVFALANLSTGCPNNASAVVEADGIDALVSLLKDKGEGVIANTCTVLINMATQESLRLALESHGVMTALVATLQSSSNLVLRKALLTVAALGCDAEARTEFRNAEGLIHLVKLLNSNHDEVRRNTCWAIAVFASDEVTAAELYKFGAFEILQEMNLSTSRRNNFSELAESKMLDNNLSLKYNQKGHLSYSNLIKDGFYDHGRLKPSAKLPSLEELSKQPPNQNRAVILVNTKYPELIAPTPPPEEEKPAQEPNHGRSPSSHSRSASREKIGRNVPSPVDDKQDLPSGRSPSLSRSGPKEKSSSKIKNRAKKEEEKTKEDEEIPPAIIQPEPLPLITPWSPPVDQDLIDYISEVTSTILPLPHPREQVVALAKFIAEKMGGAMAKDRLHEFSWELHVSELKYELKSNVIPIGRIKKGIFYHRALLYKAIADRIGVGCSLTRGDYGRAWNEVRLLDDSVRAGTKAPPETYIVDLMHQPGRLMKHGSAEADHYQHI</sequence>
<dbReference type="AlphaFoldDB" id="A0AAV7BM42"/>
<feature type="repeat" description="ARM" evidence="2">
    <location>
        <begin position="361"/>
        <end position="404"/>
    </location>
</feature>
<dbReference type="Pfam" id="PF00514">
    <property type="entry name" value="Arm"/>
    <property type="match status" value="2"/>
</dbReference>
<dbReference type="InterPro" id="IPR011989">
    <property type="entry name" value="ARM-like"/>
</dbReference>
<dbReference type="PANTHER" id="PTHR46618">
    <property type="entry name" value="ARMADILLO REPEAT-CONTAINING PROTEIN 3"/>
    <property type="match status" value="1"/>
</dbReference>
<evidence type="ECO:0000259" key="4">
    <source>
        <dbReference type="Pfam" id="PF14381"/>
    </source>
</evidence>
<dbReference type="InterPro" id="IPR055164">
    <property type="entry name" value="EDR1/CTR1/ARMC3-like_pept-like"/>
</dbReference>
<dbReference type="PANTHER" id="PTHR46618:SF1">
    <property type="entry name" value="ARMADILLO REPEAT-CONTAINING PROTEIN 3"/>
    <property type="match status" value="1"/>
</dbReference>
<dbReference type="InterPro" id="IPR055445">
    <property type="entry name" value="ARM_ARMC5"/>
</dbReference>
<keyword evidence="7" id="KW-1185">Reference proteome</keyword>
<evidence type="ECO:0000313" key="6">
    <source>
        <dbReference type="EMBL" id="KAG8573688.1"/>
    </source>
</evidence>
<evidence type="ECO:0000313" key="7">
    <source>
        <dbReference type="Proteomes" id="UP000824782"/>
    </source>
</evidence>
<feature type="compositionally biased region" description="Low complexity" evidence="3">
    <location>
        <begin position="664"/>
        <end position="675"/>
    </location>
</feature>
<dbReference type="Pfam" id="PF24768">
    <property type="entry name" value="ARM_ARMC5"/>
    <property type="match status" value="1"/>
</dbReference>
<dbReference type="SMART" id="SM00185">
    <property type="entry name" value="ARM"/>
    <property type="match status" value="11"/>
</dbReference>
<dbReference type="PROSITE" id="PS50176">
    <property type="entry name" value="ARM_REPEAT"/>
    <property type="match status" value="2"/>
</dbReference>
<comment type="caution">
    <text evidence="6">The sequence shown here is derived from an EMBL/GenBank/DDBJ whole genome shotgun (WGS) entry which is preliminary data.</text>
</comment>
<accession>A0AAV7BM42</accession>
<protein>
    <recommendedName>
        <fullName evidence="8">Armadillo repeat-containing protein 3</fullName>
    </recommendedName>
</protein>
<feature type="domain" description="ARMC5-like ARM-repeats" evidence="5">
    <location>
        <begin position="259"/>
        <end position="531"/>
    </location>
</feature>
<feature type="domain" description="EDR1/CTR1/ARMC3-like peptidase-like" evidence="4">
    <location>
        <begin position="723"/>
        <end position="860"/>
    </location>
</feature>
<dbReference type="Pfam" id="PF14381">
    <property type="entry name" value="EDR1_CTR1_ARMC3_pept"/>
    <property type="match status" value="1"/>
</dbReference>
<evidence type="ECO:0000259" key="5">
    <source>
        <dbReference type="Pfam" id="PF24768"/>
    </source>
</evidence>
<dbReference type="InterPro" id="IPR000225">
    <property type="entry name" value="Armadillo"/>
</dbReference>
<name>A0AAV7BM42_ENGPU</name>
<evidence type="ECO:0000256" key="3">
    <source>
        <dbReference type="SAM" id="MobiDB-lite"/>
    </source>
</evidence>
<dbReference type="InterPro" id="IPR016024">
    <property type="entry name" value="ARM-type_fold"/>
</dbReference>
<dbReference type="Gene3D" id="1.25.10.10">
    <property type="entry name" value="Leucine-rich Repeat Variant"/>
    <property type="match status" value="3"/>
</dbReference>
<dbReference type="EMBL" id="WNYA01000005">
    <property type="protein sequence ID" value="KAG8573688.1"/>
    <property type="molecule type" value="Genomic_DNA"/>
</dbReference>
<feature type="compositionally biased region" description="Low complexity" evidence="3">
    <location>
        <begin position="630"/>
        <end position="643"/>
    </location>
</feature>
<gene>
    <name evidence="6" type="ORF">GDO81_012500</name>
</gene>
<feature type="region of interest" description="Disordered" evidence="3">
    <location>
        <begin position="615"/>
        <end position="707"/>
    </location>
</feature>